<dbReference type="InterPro" id="IPR012677">
    <property type="entry name" value="Nucleotide-bd_a/b_plait_sf"/>
</dbReference>
<evidence type="ECO:0000313" key="5">
    <source>
        <dbReference type="Proteomes" id="UP000626109"/>
    </source>
</evidence>
<dbReference type="PROSITE" id="PS50102">
    <property type="entry name" value="RRM"/>
    <property type="match status" value="1"/>
</dbReference>
<feature type="region of interest" description="Disordered" evidence="2">
    <location>
        <begin position="17"/>
        <end position="52"/>
    </location>
</feature>
<dbReference type="EMBL" id="CAJNNW010031218">
    <property type="protein sequence ID" value="CAE8706489.1"/>
    <property type="molecule type" value="Genomic_DNA"/>
</dbReference>
<name>A0A813KS04_POLGL</name>
<dbReference type="Pfam" id="PF04059">
    <property type="entry name" value="RRM_2"/>
    <property type="match status" value="1"/>
</dbReference>
<feature type="compositionally biased region" description="Polar residues" evidence="2">
    <location>
        <begin position="36"/>
        <end position="52"/>
    </location>
</feature>
<feature type="compositionally biased region" description="Polar residues" evidence="2">
    <location>
        <begin position="104"/>
        <end position="119"/>
    </location>
</feature>
<evidence type="ECO:0000256" key="2">
    <source>
        <dbReference type="SAM" id="MobiDB-lite"/>
    </source>
</evidence>
<dbReference type="InterPro" id="IPR035979">
    <property type="entry name" value="RBD_domain_sf"/>
</dbReference>
<organism evidence="4 5">
    <name type="scientific">Polarella glacialis</name>
    <name type="common">Dinoflagellate</name>
    <dbReference type="NCBI Taxonomy" id="89957"/>
    <lineage>
        <taxon>Eukaryota</taxon>
        <taxon>Sar</taxon>
        <taxon>Alveolata</taxon>
        <taxon>Dinophyceae</taxon>
        <taxon>Suessiales</taxon>
        <taxon>Suessiaceae</taxon>
        <taxon>Polarella</taxon>
    </lineage>
</organism>
<protein>
    <recommendedName>
        <fullName evidence="3">RRM domain-containing protein</fullName>
    </recommendedName>
</protein>
<proteinExistence type="predicted"/>
<feature type="compositionally biased region" description="Low complexity" evidence="2">
    <location>
        <begin position="19"/>
        <end position="35"/>
    </location>
</feature>
<accession>A0A813KS04</accession>
<feature type="domain" description="RRM" evidence="3">
    <location>
        <begin position="214"/>
        <end position="294"/>
    </location>
</feature>
<dbReference type="SMART" id="SM00360">
    <property type="entry name" value="RRM"/>
    <property type="match status" value="1"/>
</dbReference>
<reference evidence="4" key="1">
    <citation type="submission" date="2021-02" db="EMBL/GenBank/DDBJ databases">
        <authorList>
            <person name="Dougan E. K."/>
            <person name="Rhodes N."/>
            <person name="Thang M."/>
            <person name="Chan C."/>
        </authorList>
    </citation>
    <scope>NUCLEOTIDE SEQUENCE</scope>
</reference>
<dbReference type="Gene3D" id="3.30.70.330">
    <property type="match status" value="1"/>
</dbReference>
<sequence length="354" mass="39861">MNSPTYFYMYVPMSPASSPGQQPGQCQQQGQWHPQNWPSSPTSQDQPQIPSLHQVGAGTNQIAHRPDEFCWKTPEPSPRLWQSADATSPTSGFHEGASGCGISSVPSSPDPTQGSPTTVTYQDRISQETFFSDAQSPTVSLQSRGSSLENIPNTALLHYCSRIHDSTSQVSTPVRHVRNDGENGWEGEIQVDPELLNPDVQVPRVVRLLPESFTTLVVRNIPARYSQEMLLTEFQPDGTFDLFFLPYSFRDGRTMGYAFVNFRSHDAALDFQQQWHRQFLQDHGRTKHLDVAAATVQGLRENLAQFNERSVARLQRIGMLPVLFDQSARRLDAIHELIRHGIMPQPRIGQRQRN</sequence>
<keyword evidence="1" id="KW-0694">RNA-binding</keyword>
<evidence type="ECO:0000256" key="1">
    <source>
        <dbReference type="PROSITE-ProRule" id="PRU00176"/>
    </source>
</evidence>
<dbReference type="AlphaFoldDB" id="A0A813KS04"/>
<dbReference type="SUPFAM" id="SSF54928">
    <property type="entry name" value="RNA-binding domain, RBD"/>
    <property type="match status" value="1"/>
</dbReference>
<dbReference type="GO" id="GO:0003723">
    <property type="term" value="F:RNA binding"/>
    <property type="evidence" value="ECO:0007669"/>
    <property type="project" value="UniProtKB-UniRule"/>
</dbReference>
<dbReference type="InterPro" id="IPR007201">
    <property type="entry name" value="Mei2-like_Rrm_C"/>
</dbReference>
<feature type="region of interest" description="Disordered" evidence="2">
    <location>
        <begin position="68"/>
        <end position="119"/>
    </location>
</feature>
<evidence type="ECO:0000259" key="3">
    <source>
        <dbReference type="PROSITE" id="PS50102"/>
    </source>
</evidence>
<comment type="caution">
    <text evidence="4">The sequence shown here is derived from an EMBL/GenBank/DDBJ whole genome shotgun (WGS) entry which is preliminary data.</text>
</comment>
<gene>
    <name evidence="4" type="ORF">PGLA2088_LOCUS34210</name>
</gene>
<dbReference type="Proteomes" id="UP000626109">
    <property type="component" value="Unassembled WGS sequence"/>
</dbReference>
<dbReference type="InterPro" id="IPR000504">
    <property type="entry name" value="RRM_dom"/>
</dbReference>
<evidence type="ECO:0000313" key="4">
    <source>
        <dbReference type="EMBL" id="CAE8706489.1"/>
    </source>
</evidence>